<accession>A0A146KE34</accession>
<name>A0A146KE34_9EUKA</name>
<reference evidence="1" key="1">
    <citation type="submission" date="2015-07" db="EMBL/GenBank/DDBJ databases">
        <title>Adaptation to a free-living lifestyle via gene acquisitions in the diplomonad Trepomonas sp. PC1.</title>
        <authorList>
            <person name="Xu F."/>
            <person name="Jerlstrom-Hultqvist J."/>
            <person name="Kolisko M."/>
            <person name="Simpson A.G.B."/>
            <person name="Roger A.J."/>
            <person name="Svard S.G."/>
            <person name="Andersson J.O."/>
        </authorList>
    </citation>
    <scope>NUCLEOTIDE SEQUENCE</scope>
    <source>
        <strain evidence="1">PC1</strain>
    </source>
</reference>
<feature type="non-terminal residue" evidence="1">
    <location>
        <position position="1"/>
    </location>
</feature>
<dbReference type="Gene3D" id="3.80.10.10">
    <property type="entry name" value="Ribonuclease Inhibitor"/>
    <property type="match status" value="2"/>
</dbReference>
<dbReference type="InterPro" id="IPR032675">
    <property type="entry name" value="LRR_dom_sf"/>
</dbReference>
<protein>
    <submittedName>
        <fullName evidence="1">Leucine rich repeats-containing protein</fullName>
    </submittedName>
</protein>
<sequence length="435" mass="50230">PQTMTKHLIVNNTMVYLGAKIDQQDLENMDMKYIINFIAPFLLEIANNTFLDQKQIRFVYIPLVTKIGDRAFFNCDNIFSIVGSNIQQIGIESFKNCYNLLALNLRQVKLLPDGAVYNTSIQHLTIHCEEMKAQCCAYNRQLETVEIQQMKSIDFKNFHYCDMISNIRMPLAQEIINFPVGQKFNISSDSSEILKQKGTVVETIPDAQWTASVSTQKLKEKCNNEVINRVLFTEQFQKQDINKIKGIVLLNQKVIPKRMFEENRLLNFVVGPKIQRVEEKAFADCFFLSRFISNCLEFVGVDAFSSCNALSCIDLSKAIELQIGCFNMCSLTDVRIPLIEKLNSCFRDGPQLFQIVGLNLLEVDEYYKNNGIHIVAPKIQEYQNQIIKFQECYIDRFAERKSFIKKVSTNKRLSKDAKCWNKALKQMQADVPQYE</sequence>
<dbReference type="InterPro" id="IPR026906">
    <property type="entry name" value="LRR_5"/>
</dbReference>
<dbReference type="AlphaFoldDB" id="A0A146KE34"/>
<dbReference type="SUPFAM" id="SSF52058">
    <property type="entry name" value="L domain-like"/>
    <property type="match status" value="1"/>
</dbReference>
<organism evidence="1">
    <name type="scientific">Trepomonas sp. PC1</name>
    <dbReference type="NCBI Taxonomy" id="1076344"/>
    <lineage>
        <taxon>Eukaryota</taxon>
        <taxon>Metamonada</taxon>
        <taxon>Diplomonadida</taxon>
        <taxon>Hexamitidae</taxon>
        <taxon>Hexamitinae</taxon>
        <taxon>Trepomonas</taxon>
    </lineage>
</organism>
<evidence type="ECO:0000313" key="1">
    <source>
        <dbReference type="EMBL" id="JAP93711.1"/>
    </source>
</evidence>
<proteinExistence type="predicted"/>
<gene>
    <name evidence="1" type="ORF">TPC1_13906</name>
</gene>
<dbReference type="EMBL" id="GDID01002895">
    <property type="protein sequence ID" value="JAP93711.1"/>
    <property type="molecule type" value="Transcribed_RNA"/>
</dbReference>
<dbReference type="Pfam" id="PF13306">
    <property type="entry name" value="LRR_5"/>
    <property type="match status" value="2"/>
</dbReference>